<dbReference type="AlphaFoldDB" id="A0A2T2WHA0"/>
<comment type="caution">
    <text evidence="2">The sequence shown here is derived from an EMBL/GenBank/DDBJ whole genome shotgun (WGS) entry which is preliminary data.</text>
</comment>
<dbReference type="Pfam" id="PF26349">
    <property type="entry name" value="YoqH"/>
    <property type="match status" value="1"/>
</dbReference>
<dbReference type="EMBL" id="PXYV01000030">
    <property type="protein sequence ID" value="PSR21622.1"/>
    <property type="molecule type" value="Genomic_DNA"/>
</dbReference>
<evidence type="ECO:0000313" key="2">
    <source>
        <dbReference type="EMBL" id="PSR21622.1"/>
    </source>
</evidence>
<name>A0A2T2WHA0_9FIRM</name>
<feature type="domain" description="Peptidoglycan binding-like" evidence="1">
    <location>
        <begin position="52"/>
        <end position="86"/>
    </location>
</feature>
<protein>
    <submittedName>
        <fullName evidence="2">Peptidoglycan-binding protein</fullName>
    </submittedName>
</protein>
<evidence type="ECO:0000259" key="1">
    <source>
        <dbReference type="Pfam" id="PF01471"/>
    </source>
</evidence>
<dbReference type="InterPro" id="IPR058968">
    <property type="entry name" value="YoqH-like"/>
</dbReference>
<evidence type="ECO:0000313" key="3">
    <source>
        <dbReference type="Proteomes" id="UP000241848"/>
    </source>
</evidence>
<sequence>MALFEETFPPYHPFGSRVLTLGSAGTDVAVLQALYNLMLETMTPPQGPMGAPIAISGSYDARTAQAVRNIQAYFGLAPDGIAGPSVYWVYGQGVEMHTTYGGPVYGSRQLSLGMSGGDVTILQNRLNCFRYARLLGGPATGVFNPATQAAVLAFKQDAVTRGDIGLPANSVVGNGCYDASWLYTFAGGRAIETGRNGFDVVFLQAALQDLSYYSGRITGYYDAATKSAVMAFQTASGIAVDGIVGPSTYYQLGLANNVPAPSPLGVAWPIAPVPQVTVCSIGLASQTADLHPYGEATLVVNQLEGFESLDVVGNMLNPPYSYGQYNSFLFTLTDPVTGQVIENIAMVPTNKGQNPGDWAGTFSPGVKAIPAGTVSIYPVNTITGQMGPLLLQGHLKNCH</sequence>
<dbReference type="SUPFAM" id="SSF47090">
    <property type="entry name" value="PGBD-like"/>
    <property type="match status" value="3"/>
</dbReference>
<proteinExistence type="predicted"/>
<gene>
    <name evidence="2" type="ORF">C7B45_09905</name>
</gene>
<dbReference type="Proteomes" id="UP000241848">
    <property type="component" value="Unassembled WGS sequence"/>
</dbReference>
<dbReference type="InterPro" id="IPR002477">
    <property type="entry name" value="Peptidoglycan-bd-like"/>
</dbReference>
<feature type="domain" description="Peptidoglycan binding-like" evidence="1">
    <location>
        <begin position="199"/>
        <end position="252"/>
    </location>
</feature>
<accession>A0A2T2WHA0</accession>
<dbReference type="InterPro" id="IPR036365">
    <property type="entry name" value="PGBD-like_sf"/>
</dbReference>
<dbReference type="InterPro" id="IPR036366">
    <property type="entry name" value="PGBDSf"/>
</dbReference>
<dbReference type="Gene3D" id="1.10.101.10">
    <property type="entry name" value="PGBD-like superfamily/PGBD"/>
    <property type="match status" value="3"/>
</dbReference>
<organism evidence="2 3">
    <name type="scientific">Sulfobacillus acidophilus</name>
    <dbReference type="NCBI Taxonomy" id="53633"/>
    <lineage>
        <taxon>Bacteria</taxon>
        <taxon>Bacillati</taxon>
        <taxon>Bacillota</taxon>
        <taxon>Clostridia</taxon>
        <taxon>Eubacteriales</taxon>
        <taxon>Clostridiales Family XVII. Incertae Sedis</taxon>
        <taxon>Sulfobacillus</taxon>
    </lineage>
</organism>
<reference evidence="2 3" key="1">
    <citation type="journal article" date="2014" name="BMC Genomics">
        <title>Comparison of environmental and isolate Sulfobacillus genomes reveals diverse carbon, sulfur, nitrogen, and hydrogen metabolisms.</title>
        <authorList>
            <person name="Justice N.B."/>
            <person name="Norman A."/>
            <person name="Brown C.T."/>
            <person name="Singh A."/>
            <person name="Thomas B.C."/>
            <person name="Banfield J.F."/>
        </authorList>
    </citation>
    <scope>NUCLEOTIDE SEQUENCE [LARGE SCALE GENOMIC DNA]</scope>
    <source>
        <strain evidence="2">AMDSBA3</strain>
    </source>
</reference>
<feature type="domain" description="Peptidoglycan binding-like" evidence="1">
    <location>
        <begin position="115"/>
        <end position="157"/>
    </location>
</feature>
<dbReference type="Pfam" id="PF01471">
    <property type="entry name" value="PG_binding_1"/>
    <property type="match status" value="3"/>
</dbReference>